<evidence type="ECO:0008006" key="12">
    <source>
        <dbReference type="Google" id="ProtNLM"/>
    </source>
</evidence>
<dbReference type="Pfam" id="PF11807">
    <property type="entry name" value="UstYa"/>
    <property type="match status" value="1"/>
</dbReference>
<evidence type="ECO:0000313" key="11">
    <source>
        <dbReference type="Proteomes" id="UP001175000"/>
    </source>
</evidence>
<comment type="subcellular location">
    <subcellularLocation>
        <location evidence="1">Membrane</location>
        <topology evidence="1">Single-pass membrane protein</topology>
    </subcellularLocation>
</comment>
<keyword evidence="6" id="KW-0325">Glycoprotein</keyword>
<evidence type="ECO:0000256" key="3">
    <source>
        <dbReference type="ARBA" id="ARBA00022989"/>
    </source>
</evidence>
<keyword evidence="11" id="KW-1185">Reference proteome</keyword>
<comment type="caution">
    <text evidence="10">The sequence shown here is derived from an EMBL/GenBank/DDBJ whole genome shotgun (WGS) entry which is preliminary data.</text>
</comment>
<dbReference type="Proteomes" id="UP001175000">
    <property type="component" value="Unassembled WGS sequence"/>
</dbReference>
<feature type="transmembrane region" description="Helical" evidence="9">
    <location>
        <begin position="54"/>
        <end position="76"/>
    </location>
</feature>
<evidence type="ECO:0000256" key="5">
    <source>
        <dbReference type="ARBA" id="ARBA00023136"/>
    </source>
</evidence>
<feature type="region of interest" description="Disordered" evidence="8">
    <location>
        <begin position="1"/>
        <end position="31"/>
    </location>
</feature>
<dbReference type="PANTHER" id="PTHR33365:SF7">
    <property type="entry name" value="TAT PATHWAY SIGNAL SEQUENCE"/>
    <property type="match status" value="1"/>
</dbReference>
<keyword evidence="2 9" id="KW-0812">Transmembrane</keyword>
<sequence>MFTKKELGTDSRSSSSDLEDGDREHHRSLLSNGEHAFDKHKALRSEKRQNRRNWALLSAHVFLFLLEIGLILMVAAPKIGGKDDEAVQLPHHEWIASAIEWEVRTYDDRFGIHGPFRGKPRPELDAAWGDMVRNYTVRIPKPGWRNPSSPDYVLAEFQDEEGGIMGTFSFLHNLHCIKTIRQYLLPEDYPETAEMYKATPEQPIPRHIDHCFDILRQSELCHADMSLLVFEWHKDDPLPVSLHHAQHICANTEKVNRFLEANTVPPFGSILVHPWTGKSPY</sequence>
<keyword evidence="5 9" id="KW-0472">Membrane</keyword>
<dbReference type="EMBL" id="JAULSU010000004">
    <property type="protein sequence ID" value="KAK0620999.1"/>
    <property type="molecule type" value="Genomic_DNA"/>
</dbReference>
<gene>
    <name evidence="10" type="ORF">B0T14DRAFT_567713</name>
</gene>
<keyword evidence="3 9" id="KW-1133">Transmembrane helix</keyword>
<evidence type="ECO:0000256" key="8">
    <source>
        <dbReference type="SAM" id="MobiDB-lite"/>
    </source>
</evidence>
<evidence type="ECO:0000256" key="9">
    <source>
        <dbReference type="SAM" id="Phobius"/>
    </source>
</evidence>
<reference evidence="10" key="1">
    <citation type="submission" date="2023-06" db="EMBL/GenBank/DDBJ databases">
        <title>Genome-scale phylogeny and comparative genomics of the fungal order Sordariales.</title>
        <authorList>
            <consortium name="Lawrence Berkeley National Laboratory"/>
            <person name="Hensen N."/>
            <person name="Bonometti L."/>
            <person name="Westerberg I."/>
            <person name="Brannstrom I.O."/>
            <person name="Guillou S."/>
            <person name="Cros-Aarteil S."/>
            <person name="Calhoun S."/>
            <person name="Haridas S."/>
            <person name="Kuo A."/>
            <person name="Mondo S."/>
            <person name="Pangilinan J."/>
            <person name="Riley R."/>
            <person name="Labutti K."/>
            <person name="Andreopoulos B."/>
            <person name="Lipzen A."/>
            <person name="Chen C."/>
            <person name="Yanf M."/>
            <person name="Daum C."/>
            <person name="Ng V."/>
            <person name="Clum A."/>
            <person name="Steindorff A."/>
            <person name="Ohm R."/>
            <person name="Martin F."/>
            <person name="Silar P."/>
            <person name="Natvig D."/>
            <person name="Lalanne C."/>
            <person name="Gautier V."/>
            <person name="Ament-Velasquez S.L."/>
            <person name="Kruys A."/>
            <person name="Hutchinson M.I."/>
            <person name="Powell A.J."/>
            <person name="Barry K."/>
            <person name="Miller A.N."/>
            <person name="Grigoriev I.V."/>
            <person name="Debuchy R."/>
            <person name="Gladieux P."/>
            <person name="Thoren M.H."/>
            <person name="Johannesson H."/>
        </authorList>
    </citation>
    <scope>NUCLEOTIDE SEQUENCE</scope>
    <source>
        <strain evidence="10">CBS 606.72</strain>
    </source>
</reference>
<keyword evidence="4" id="KW-0843">Virulence</keyword>
<evidence type="ECO:0000256" key="1">
    <source>
        <dbReference type="ARBA" id="ARBA00004167"/>
    </source>
</evidence>
<accession>A0AA39WSW7</accession>
<evidence type="ECO:0000313" key="10">
    <source>
        <dbReference type="EMBL" id="KAK0620999.1"/>
    </source>
</evidence>
<proteinExistence type="inferred from homology"/>
<protein>
    <recommendedName>
        <fullName evidence="12">Tat pathway signal sequence</fullName>
    </recommendedName>
</protein>
<name>A0AA39WSW7_9PEZI</name>
<dbReference type="GO" id="GO:0043386">
    <property type="term" value="P:mycotoxin biosynthetic process"/>
    <property type="evidence" value="ECO:0007669"/>
    <property type="project" value="InterPro"/>
</dbReference>
<evidence type="ECO:0000256" key="6">
    <source>
        <dbReference type="ARBA" id="ARBA00023180"/>
    </source>
</evidence>
<evidence type="ECO:0000256" key="7">
    <source>
        <dbReference type="ARBA" id="ARBA00035112"/>
    </source>
</evidence>
<evidence type="ECO:0000256" key="2">
    <source>
        <dbReference type="ARBA" id="ARBA00022692"/>
    </source>
</evidence>
<dbReference type="GO" id="GO:0016020">
    <property type="term" value="C:membrane"/>
    <property type="evidence" value="ECO:0007669"/>
    <property type="project" value="UniProtKB-SubCell"/>
</dbReference>
<dbReference type="InterPro" id="IPR021765">
    <property type="entry name" value="UstYa-like"/>
</dbReference>
<organism evidence="10 11">
    <name type="scientific">Immersiella caudata</name>
    <dbReference type="NCBI Taxonomy" id="314043"/>
    <lineage>
        <taxon>Eukaryota</taxon>
        <taxon>Fungi</taxon>
        <taxon>Dikarya</taxon>
        <taxon>Ascomycota</taxon>
        <taxon>Pezizomycotina</taxon>
        <taxon>Sordariomycetes</taxon>
        <taxon>Sordariomycetidae</taxon>
        <taxon>Sordariales</taxon>
        <taxon>Lasiosphaeriaceae</taxon>
        <taxon>Immersiella</taxon>
    </lineage>
</organism>
<evidence type="ECO:0000256" key="4">
    <source>
        <dbReference type="ARBA" id="ARBA00023026"/>
    </source>
</evidence>
<dbReference type="AlphaFoldDB" id="A0AA39WSW7"/>
<comment type="similarity">
    <text evidence="7">Belongs to the ustYa family.</text>
</comment>
<dbReference type="PANTHER" id="PTHR33365">
    <property type="entry name" value="YALI0B05434P"/>
    <property type="match status" value="1"/>
</dbReference>